<dbReference type="Proteomes" id="UP000623608">
    <property type="component" value="Unassembled WGS sequence"/>
</dbReference>
<comment type="caution">
    <text evidence="1">The sequence shown here is derived from an EMBL/GenBank/DDBJ whole genome shotgun (WGS) entry which is preliminary data.</text>
</comment>
<organism evidence="1 2">
    <name type="scientific">Paractinoplanes tereljensis</name>
    <dbReference type="NCBI Taxonomy" id="571912"/>
    <lineage>
        <taxon>Bacteria</taxon>
        <taxon>Bacillati</taxon>
        <taxon>Actinomycetota</taxon>
        <taxon>Actinomycetes</taxon>
        <taxon>Micromonosporales</taxon>
        <taxon>Micromonosporaceae</taxon>
        <taxon>Paractinoplanes</taxon>
    </lineage>
</organism>
<evidence type="ECO:0000313" key="1">
    <source>
        <dbReference type="EMBL" id="GIF23002.1"/>
    </source>
</evidence>
<proteinExistence type="predicted"/>
<protein>
    <submittedName>
        <fullName evidence="1">Uncharacterized protein</fullName>
    </submittedName>
</protein>
<dbReference type="AlphaFoldDB" id="A0A919TWL3"/>
<sequence>MHLSERIEQLPGRGPVVAEHVWGSGIPDGRRHGPFLSIPGGAIIDDHVDLGDPLLNRPQVNPYRWDVSPAWKDLSKTY</sequence>
<evidence type="ECO:0000313" key="2">
    <source>
        <dbReference type="Proteomes" id="UP000623608"/>
    </source>
</evidence>
<keyword evidence="2" id="KW-1185">Reference proteome</keyword>
<accession>A0A919TWL3</accession>
<dbReference type="EMBL" id="BOMY01000037">
    <property type="protein sequence ID" value="GIF23002.1"/>
    <property type="molecule type" value="Genomic_DNA"/>
</dbReference>
<reference evidence="1" key="1">
    <citation type="submission" date="2021-01" db="EMBL/GenBank/DDBJ databases">
        <title>Whole genome shotgun sequence of Actinoplanes tereljensis NBRC 105297.</title>
        <authorList>
            <person name="Komaki H."/>
            <person name="Tamura T."/>
        </authorList>
    </citation>
    <scope>NUCLEOTIDE SEQUENCE</scope>
    <source>
        <strain evidence="1">NBRC 105297</strain>
    </source>
</reference>
<name>A0A919TWL3_9ACTN</name>
<gene>
    <name evidence="1" type="ORF">Ate02nite_57320</name>
</gene>